<dbReference type="Proteomes" id="UP000422232">
    <property type="component" value="Chromosome"/>
</dbReference>
<reference evidence="1 2" key="1">
    <citation type="submission" date="2019-04" db="EMBL/GenBank/DDBJ databases">
        <title>Complete genome sequencing of Piscirickettsia salmonis strain Psal-009.</title>
        <authorList>
            <person name="Schober I."/>
            <person name="Bunk B."/>
            <person name="Sproer C."/>
            <person name="Carril G.P."/>
            <person name="Riedel T."/>
            <person name="Flores-Herrera P.A."/>
            <person name="Nourdin-Galindo G."/>
            <person name="Marshall S.H."/>
            <person name="Overmann J."/>
        </authorList>
    </citation>
    <scope>NUCLEOTIDE SEQUENCE [LARGE SCALE GENOMIC DNA]</scope>
    <source>
        <strain evidence="1 2">Psal-009</strain>
    </source>
</reference>
<organism evidence="1 2">
    <name type="scientific">Piscirickettsia salmonis</name>
    <dbReference type="NCBI Taxonomy" id="1238"/>
    <lineage>
        <taxon>Bacteria</taxon>
        <taxon>Pseudomonadati</taxon>
        <taxon>Pseudomonadota</taxon>
        <taxon>Gammaproteobacteria</taxon>
        <taxon>Thiotrichales</taxon>
        <taxon>Piscirickettsiaceae</taxon>
        <taxon>Piscirickettsia</taxon>
    </lineage>
</organism>
<evidence type="ECO:0000313" key="1">
    <source>
        <dbReference type="EMBL" id="QGO05368.1"/>
    </source>
</evidence>
<dbReference type="GeneID" id="66741612"/>
<dbReference type="AlphaFoldDB" id="A0A9Q5V814"/>
<proteinExistence type="predicted"/>
<gene>
    <name evidence="1" type="ORF">Psal009_01256</name>
</gene>
<protein>
    <submittedName>
        <fullName evidence="1">Uncharacterized protein</fullName>
    </submittedName>
</protein>
<accession>A0A9Q5V814</accession>
<keyword evidence="2" id="KW-1185">Reference proteome</keyword>
<dbReference type="EMBL" id="CP038908">
    <property type="protein sequence ID" value="QGO05368.1"/>
    <property type="molecule type" value="Genomic_DNA"/>
</dbReference>
<evidence type="ECO:0000313" key="2">
    <source>
        <dbReference type="Proteomes" id="UP000422232"/>
    </source>
</evidence>
<dbReference type="RefSeq" id="WP_016210898.1">
    <property type="nucleotide sequence ID" value="NZ_CP012413.1"/>
</dbReference>
<sequence length="116" mass="13154">MISWSNGLIKKEYIKWVNTELAVSDKSFAIESGYNDLVNSIQHNSTIQIIDLKVLPKHHDYALVTEKPNQKKPALRQILIDGDDIYLKPVIEGLGSITFCKNPTFYGCVVQTIVNY</sequence>
<name>A0A9Q5V814_PISSA</name>